<sequence length="77" mass="8147">MAPLVAPGIRDQGSDARRARLSHRPQERLGLGGTAAPQGLQCVTRVVVTVGLAERLDVVDDGKERLGVDVPARVDHA</sequence>
<organism evidence="2 3">
    <name type="scientific">Microbacterium sediminis</name>
    <dbReference type="NCBI Taxonomy" id="904291"/>
    <lineage>
        <taxon>Bacteria</taxon>
        <taxon>Bacillati</taxon>
        <taxon>Actinomycetota</taxon>
        <taxon>Actinomycetes</taxon>
        <taxon>Micrococcales</taxon>
        <taxon>Microbacteriaceae</taxon>
        <taxon>Microbacterium</taxon>
    </lineage>
</organism>
<comment type="caution">
    <text evidence="2">The sequence shown here is derived from an EMBL/GenBank/DDBJ whole genome shotgun (WGS) entry which is preliminary data.</text>
</comment>
<evidence type="ECO:0000313" key="2">
    <source>
        <dbReference type="EMBL" id="OCG75521.1"/>
    </source>
</evidence>
<reference evidence="2 3" key="1">
    <citation type="submission" date="2016-05" db="EMBL/GenBank/DDBJ databases">
        <authorList>
            <person name="Lavstsen T."/>
            <person name="Jespersen J.S."/>
        </authorList>
    </citation>
    <scope>NUCLEOTIDE SEQUENCE [LARGE SCALE GENOMIC DNA]</scope>
    <source>
        <strain evidence="2 3">YLB-01</strain>
    </source>
</reference>
<evidence type="ECO:0000256" key="1">
    <source>
        <dbReference type="SAM" id="MobiDB-lite"/>
    </source>
</evidence>
<accession>A0A1B9NFX9</accession>
<gene>
    <name evidence="2" type="ORF">A7J15_00175</name>
</gene>
<feature type="region of interest" description="Disordered" evidence="1">
    <location>
        <begin position="1"/>
        <end position="33"/>
    </location>
</feature>
<keyword evidence="3" id="KW-1185">Reference proteome</keyword>
<evidence type="ECO:0000313" key="3">
    <source>
        <dbReference type="Proteomes" id="UP000093355"/>
    </source>
</evidence>
<dbReference type="AlphaFoldDB" id="A0A1B9NFX9"/>
<protein>
    <submittedName>
        <fullName evidence="2">Uncharacterized protein</fullName>
    </submittedName>
</protein>
<proteinExistence type="predicted"/>
<dbReference type="EMBL" id="LXMD01000012">
    <property type="protein sequence ID" value="OCG75521.1"/>
    <property type="molecule type" value="Genomic_DNA"/>
</dbReference>
<dbReference type="Proteomes" id="UP000093355">
    <property type="component" value="Unassembled WGS sequence"/>
</dbReference>
<name>A0A1B9NFX9_9MICO</name>